<proteinExistence type="predicted"/>
<gene>
    <name evidence="9" type="ORF">X777_16634</name>
</gene>
<feature type="compositionally biased region" description="Low complexity" evidence="7">
    <location>
        <begin position="97"/>
        <end position="122"/>
    </location>
</feature>
<feature type="compositionally biased region" description="Basic and acidic residues" evidence="7">
    <location>
        <begin position="146"/>
        <end position="156"/>
    </location>
</feature>
<dbReference type="PROSITE" id="PS50071">
    <property type="entry name" value="HOMEOBOX_2"/>
    <property type="match status" value="1"/>
</dbReference>
<feature type="region of interest" description="Disordered" evidence="7">
    <location>
        <begin position="394"/>
        <end position="456"/>
    </location>
</feature>
<feature type="DNA-binding region" description="Homeobox" evidence="5">
    <location>
        <begin position="162"/>
        <end position="221"/>
    </location>
</feature>
<evidence type="ECO:0000259" key="8">
    <source>
        <dbReference type="PROSITE" id="PS50071"/>
    </source>
</evidence>
<dbReference type="PANTHER" id="PTHR24329:SF543">
    <property type="entry name" value="FI01017P-RELATED"/>
    <property type="match status" value="1"/>
</dbReference>
<evidence type="ECO:0000256" key="3">
    <source>
        <dbReference type="ARBA" id="ARBA00023155"/>
    </source>
</evidence>
<dbReference type="InterPro" id="IPR017970">
    <property type="entry name" value="Homeobox_CS"/>
</dbReference>
<protein>
    <submittedName>
        <fullName evidence="9">Homeobox protein unc-4-like protein</fullName>
    </submittedName>
</protein>
<keyword evidence="2 5" id="KW-0238">DNA-binding</keyword>
<evidence type="ECO:0000256" key="4">
    <source>
        <dbReference type="ARBA" id="ARBA00023242"/>
    </source>
</evidence>
<feature type="compositionally biased region" description="Gly residues" evidence="7">
    <location>
        <begin position="36"/>
        <end position="49"/>
    </location>
</feature>
<evidence type="ECO:0000256" key="6">
    <source>
        <dbReference type="RuleBase" id="RU000682"/>
    </source>
</evidence>
<dbReference type="Pfam" id="PF00046">
    <property type="entry name" value="Homeodomain"/>
    <property type="match status" value="1"/>
</dbReference>
<evidence type="ECO:0000256" key="2">
    <source>
        <dbReference type="ARBA" id="ARBA00023125"/>
    </source>
</evidence>
<evidence type="ECO:0000313" key="9">
    <source>
        <dbReference type="EMBL" id="EZA47169.1"/>
    </source>
</evidence>
<keyword evidence="4 5" id="KW-0539">Nucleus</keyword>
<dbReference type="GO" id="GO:0000977">
    <property type="term" value="F:RNA polymerase II transcription regulatory region sequence-specific DNA binding"/>
    <property type="evidence" value="ECO:0007669"/>
    <property type="project" value="TreeGrafter"/>
</dbReference>
<dbReference type="GO" id="GO:0000981">
    <property type="term" value="F:DNA-binding transcription factor activity, RNA polymerase II-specific"/>
    <property type="evidence" value="ECO:0007669"/>
    <property type="project" value="InterPro"/>
</dbReference>
<feature type="region of interest" description="Disordered" evidence="7">
    <location>
        <begin position="36"/>
        <end position="164"/>
    </location>
</feature>
<dbReference type="InterPro" id="IPR001356">
    <property type="entry name" value="HD"/>
</dbReference>
<evidence type="ECO:0000313" key="10">
    <source>
        <dbReference type="Proteomes" id="UP000053097"/>
    </source>
</evidence>
<dbReference type="SUPFAM" id="SSF46689">
    <property type="entry name" value="Homeodomain-like"/>
    <property type="match status" value="1"/>
</dbReference>
<feature type="domain" description="Homeobox" evidence="8">
    <location>
        <begin position="160"/>
        <end position="220"/>
    </location>
</feature>
<accession>A0A026VWG6</accession>
<dbReference type="Gene3D" id="1.10.10.60">
    <property type="entry name" value="Homeodomain-like"/>
    <property type="match status" value="1"/>
</dbReference>
<dbReference type="PROSITE" id="PS00027">
    <property type="entry name" value="HOMEOBOX_1"/>
    <property type="match status" value="1"/>
</dbReference>
<evidence type="ECO:0000256" key="1">
    <source>
        <dbReference type="ARBA" id="ARBA00004123"/>
    </source>
</evidence>
<dbReference type="EMBL" id="KK107928">
    <property type="protein sequence ID" value="EZA47169.1"/>
    <property type="molecule type" value="Genomic_DNA"/>
</dbReference>
<feature type="compositionally biased region" description="Polar residues" evidence="7">
    <location>
        <begin position="55"/>
        <end position="66"/>
    </location>
</feature>
<dbReference type="GO" id="GO:0005634">
    <property type="term" value="C:nucleus"/>
    <property type="evidence" value="ECO:0007669"/>
    <property type="project" value="UniProtKB-SubCell"/>
</dbReference>
<comment type="subcellular location">
    <subcellularLocation>
        <location evidence="1 5 6">Nucleus</location>
    </subcellularLocation>
</comment>
<organism evidence="9 10">
    <name type="scientific">Ooceraea biroi</name>
    <name type="common">Clonal raider ant</name>
    <name type="synonym">Cerapachys biroi</name>
    <dbReference type="NCBI Taxonomy" id="2015173"/>
    <lineage>
        <taxon>Eukaryota</taxon>
        <taxon>Metazoa</taxon>
        <taxon>Ecdysozoa</taxon>
        <taxon>Arthropoda</taxon>
        <taxon>Hexapoda</taxon>
        <taxon>Insecta</taxon>
        <taxon>Pterygota</taxon>
        <taxon>Neoptera</taxon>
        <taxon>Endopterygota</taxon>
        <taxon>Hymenoptera</taxon>
        <taxon>Apocrita</taxon>
        <taxon>Aculeata</taxon>
        <taxon>Formicoidea</taxon>
        <taxon>Formicidae</taxon>
        <taxon>Dorylinae</taxon>
        <taxon>Ooceraea</taxon>
    </lineage>
</organism>
<dbReference type="PANTHER" id="PTHR24329">
    <property type="entry name" value="HOMEOBOX PROTEIN ARISTALESS"/>
    <property type="match status" value="1"/>
</dbReference>
<dbReference type="InterPro" id="IPR009057">
    <property type="entry name" value="Homeodomain-like_sf"/>
</dbReference>
<sequence length="456" mass="49220">MDGAPSWDDPIFSDFGSRGTTGAHIQVMLSLSGGHHGAGGDLMPTGGGQLHKLDSSNSPSPHHQTASQHSHHLQQQQQQKELKELELSGMYAPLPPQTQDVTTSTSTSVTPTSTSLQQSLQLGNALKRKPDDPINALAPVNSEAQPAKKDSKKKTDNNNIKKKKTRTTFTAYQLEELERAFERAPYPDVFARDELAVKLALSETRVQVWFQNRRAKWRKKEPPRKTAGYMATGSASPGLSGSFTSLNNNLNPFASPTTAAGPPDAWAYSSAYDLAPHLNLLSPSNSPYSSAAAAAAAAGFGNNGGVSYSSYASMLPTQHDASLFAAPTAVANTMRVHQDYMNPGNSPPPPPGGPLTRADYQTMVTTHSPPTHLTGSISEDEHGGCLAEKYAHEQADYGQQQQQQQQQQPPPPPPDQKQDYGMHSPQHARQAMKDQVMVKSEPGSQQSYVQLPPFLN</sequence>
<dbReference type="AlphaFoldDB" id="A0A026VWG6"/>
<evidence type="ECO:0000256" key="7">
    <source>
        <dbReference type="SAM" id="MobiDB-lite"/>
    </source>
</evidence>
<name>A0A026VWG6_OOCBI</name>
<keyword evidence="3 5" id="KW-0371">Homeobox</keyword>
<dbReference type="InterPro" id="IPR050649">
    <property type="entry name" value="Paired_Homeobox_TFs"/>
</dbReference>
<reference evidence="9 10" key="1">
    <citation type="journal article" date="2014" name="Curr. Biol.">
        <title>The genome of the clonal raider ant Cerapachys biroi.</title>
        <authorList>
            <person name="Oxley P.R."/>
            <person name="Ji L."/>
            <person name="Fetter-Pruneda I."/>
            <person name="McKenzie S.K."/>
            <person name="Li C."/>
            <person name="Hu H."/>
            <person name="Zhang G."/>
            <person name="Kronauer D.J."/>
        </authorList>
    </citation>
    <scope>NUCLEOTIDE SEQUENCE [LARGE SCALE GENOMIC DNA]</scope>
</reference>
<dbReference type="SMART" id="SM00389">
    <property type="entry name" value="HOX"/>
    <property type="match status" value="1"/>
</dbReference>
<dbReference type="CDD" id="cd00086">
    <property type="entry name" value="homeodomain"/>
    <property type="match status" value="1"/>
</dbReference>
<dbReference type="Proteomes" id="UP000053097">
    <property type="component" value="Unassembled WGS sequence"/>
</dbReference>
<evidence type="ECO:0000256" key="5">
    <source>
        <dbReference type="PROSITE-ProRule" id="PRU00108"/>
    </source>
</evidence>
<feature type="region of interest" description="Disordered" evidence="7">
    <location>
        <begin position="338"/>
        <end position="358"/>
    </location>
</feature>
<dbReference type="OrthoDB" id="6159439at2759"/>
<dbReference type="STRING" id="2015173.A0A026VWG6"/>
<dbReference type="OMA" id="GQMFAPR"/>
<keyword evidence="10" id="KW-1185">Reference proteome</keyword>
<dbReference type="FunFam" id="1.10.10.60:FF:000252">
    <property type="entry name" value="Retinal homeobox protein Rx-B"/>
    <property type="match status" value="1"/>
</dbReference>